<proteinExistence type="predicted"/>
<evidence type="ECO:0000259" key="2">
    <source>
        <dbReference type="PROSITE" id="PS50943"/>
    </source>
</evidence>
<dbReference type="NCBIfam" id="TIGR02607">
    <property type="entry name" value="antidote_HigA"/>
    <property type="match status" value="1"/>
</dbReference>
<evidence type="ECO:0000313" key="4">
    <source>
        <dbReference type="Proteomes" id="UP000727962"/>
    </source>
</evidence>
<dbReference type="InterPro" id="IPR013430">
    <property type="entry name" value="Toxin_antidote_HigA"/>
</dbReference>
<dbReference type="Pfam" id="PF01381">
    <property type="entry name" value="HTH_3"/>
    <property type="match status" value="1"/>
</dbReference>
<dbReference type="Gene3D" id="1.10.260.40">
    <property type="entry name" value="lambda repressor-like DNA-binding domains"/>
    <property type="match status" value="1"/>
</dbReference>
<dbReference type="CDD" id="cd00093">
    <property type="entry name" value="HTH_XRE"/>
    <property type="match status" value="1"/>
</dbReference>
<dbReference type="GO" id="GO:0003677">
    <property type="term" value="F:DNA binding"/>
    <property type="evidence" value="ECO:0007669"/>
    <property type="project" value="UniProtKB-KW"/>
</dbReference>
<evidence type="ECO:0000256" key="1">
    <source>
        <dbReference type="ARBA" id="ARBA00023125"/>
    </source>
</evidence>
<gene>
    <name evidence="3" type="ORF">HYR64_04715</name>
</gene>
<protein>
    <submittedName>
        <fullName evidence="3">HigA family addiction module antidote protein</fullName>
    </submittedName>
</protein>
<dbReference type="PROSITE" id="PS50943">
    <property type="entry name" value="HTH_CROC1"/>
    <property type="match status" value="1"/>
</dbReference>
<reference evidence="3" key="1">
    <citation type="submission" date="2020-07" db="EMBL/GenBank/DDBJ databases">
        <title>Huge and variable diversity of episymbiotic CPR bacteria and DPANN archaea in groundwater ecosystems.</title>
        <authorList>
            <person name="He C.Y."/>
            <person name="Keren R."/>
            <person name="Whittaker M."/>
            <person name="Farag I.F."/>
            <person name="Doudna J."/>
            <person name="Cate J.H.D."/>
            <person name="Banfield J.F."/>
        </authorList>
    </citation>
    <scope>NUCLEOTIDE SEQUENCE</scope>
    <source>
        <strain evidence="3">NC_groundwater_17_Pr7_B-0.1um_64_12</strain>
    </source>
</reference>
<dbReference type="Proteomes" id="UP000727962">
    <property type="component" value="Unassembled WGS sequence"/>
</dbReference>
<evidence type="ECO:0000313" key="3">
    <source>
        <dbReference type="EMBL" id="MBI1756393.1"/>
    </source>
</evidence>
<organism evidence="3 4">
    <name type="scientific">Fimbriimonas ginsengisoli</name>
    <dbReference type="NCBI Taxonomy" id="1005039"/>
    <lineage>
        <taxon>Bacteria</taxon>
        <taxon>Bacillati</taxon>
        <taxon>Armatimonadota</taxon>
        <taxon>Fimbriimonadia</taxon>
        <taxon>Fimbriimonadales</taxon>
        <taxon>Fimbriimonadaceae</taxon>
        <taxon>Fimbriimonas</taxon>
    </lineage>
</organism>
<comment type="caution">
    <text evidence="3">The sequence shown here is derived from an EMBL/GenBank/DDBJ whole genome shotgun (WGS) entry which is preliminary data.</text>
</comment>
<dbReference type="PANTHER" id="PTHR36924:SF1">
    <property type="entry name" value="ANTITOXIN HIGA-1"/>
    <property type="match status" value="1"/>
</dbReference>
<dbReference type="AlphaFoldDB" id="A0A931LUH9"/>
<name>A0A931LUH9_FIMGI</name>
<dbReference type="SUPFAM" id="SSF47413">
    <property type="entry name" value="lambda repressor-like DNA-binding domains"/>
    <property type="match status" value="1"/>
</dbReference>
<dbReference type="SMART" id="SM00530">
    <property type="entry name" value="HTH_XRE"/>
    <property type="match status" value="1"/>
</dbReference>
<accession>A0A931LUH9</accession>
<feature type="domain" description="HTH cro/C1-type" evidence="2">
    <location>
        <begin position="17"/>
        <end position="71"/>
    </location>
</feature>
<dbReference type="InterPro" id="IPR010982">
    <property type="entry name" value="Lambda_DNA-bd_dom_sf"/>
</dbReference>
<dbReference type="InterPro" id="IPR001387">
    <property type="entry name" value="Cro/C1-type_HTH"/>
</dbReference>
<dbReference type="PANTHER" id="PTHR36924">
    <property type="entry name" value="ANTITOXIN HIGA-1"/>
    <property type="match status" value="1"/>
</dbReference>
<dbReference type="EMBL" id="JACOSL010000029">
    <property type="protein sequence ID" value="MBI1756393.1"/>
    <property type="molecule type" value="Genomic_DNA"/>
</dbReference>
<keyword evidence="1" id="KW-0238">DNA-binding</keyword>
<sequence length="100" mass="11159">MSENPKPFRVFAPGDTIVDELAARGWTQSRLSEIMGRPLQLVNAICRGRRAITPGTALELGAAFGTSAQFWLNLETRYRLWLAEQRTSDLEAIRLRAKAG</sequence>